<feature type="domain" description="Phospholipase/carboxylesterase/thioesterase" evidence="3">
    <location>
        <begin position="47"/>
        <end position="237"/>
    </location>
</feature>
<reference evidence="4" key="2">
    <citation type="submission" date="2023-01" db="EMBL/GenBank/DDBJ databases">
        <title>Draft genome sequence of Portibacter lacus strain NBRC 108769.</title>
        <authorList>
            <person name="Sun Q."/>
            <person name="Mori K."/>
        </authorList>
    </citation>
    <scope>NUCLEOTIDE SEQUENCE</scope>
    <source>
        <strain evidence="4">NBRC 108769</strain>
    </source>
</reference>
<dbReference type="SUPFAM" id="SSF53474">
    <property type="entry name" value="alpha/beta-Hydrolases"/>
    <property type="match status" value="1"/>
</dbReference>
<comment type="caution">
    <text evidence="4">The sequence shown here is derived from an EMBL/GenBank/DDBJ whole genome shotgun (WGS) entry which is preliminary data.</text>
</comment>
<evidence type="ECO:0000259" key="3">
    <source>
        <dbReference type="Pfam" id="PF02230"/>
    </source>
</evidence>
<gene>
    <name evidence="4" type="ORF">GCM10007940_26870</name>
</gene>
<evidence type="ECO:0000256" key="1">
    <source>
        <dbReference type="ARBA" id="ARBA00022729"/>
    </source>
</evidence>
<evidence type="ECO:0000313" key="4">
    <source>
        <dbReference type="EMBL" id="GLR18072.1"/>
    </source>
</evidence>
<dbReference type="InterPro" id="IPR003140">
    <property type="entry name" value="PLipase/COase/thioEstase"/>
</dbReference>
<feature type="signal peptide" evidence="2">
    <location>
        <begin position="1"/>
        <end position="16"/>
    </location>
</feature>
<reference evidence="4" key="1">
    <citation type="journal article" date="2014" name="Int. J. Syst. Evol. Microbiol.">
        <title>Complete genome sequence of Corynebacterium casei LMG S-19264T (=DSM 44701T), isolated from a smear-ripened cheese.</title>
        <authorList>
            <consortium name="US DOE Joint Genome Institute (JGI-PGF)"/>
            <person name="Walter F."/>
            <person name="Albersmeier A."/>
            <person name="Kalinowski J."/>
            <person name="Ruckert C."/>
        </authorList>
    </citation>
    <scope>NUCLEOTIDE SEQUENCE</scope>
    <source>
        <strain evidence="4">NBRC 108769</strain>
    </source>
</reference>
<keyword evidence="5" id="KW-1185">Reference proteome</keyword>
<protein>
    <submittedName>
        <fullName evidence="4">Phospholipase</fullName>
    </submittedName>
</protein>
<evidence type="ECO:0000256" key="2">
    <source>
        <dbReference type="SAM" id="SignalP"/>
    </source>
</evidence>
<keyword evidence="1 2" id="KW-0732">Signal</keyword>
<evidence type="ECO:0000313" key="5">
    <source>
        <dbReference type="Proteomes" id="UP001156666"/>
    </source>
</evidence>
<dbReference type="Gene3D" id="3.40.50.1820">
    <property type="entry name" value="alpha/beta hydrolase"/>
    <property type="match status" value="1"/>
</dbReference>
<sequence length="252" mass="28397">MRLMIFILLASCGLHAQNGEYIAKVFESESGSLNYNIMYPHDFDEHEKYPLMLFLHGAGERGSDNKAQLIHGSKLFRDSLAKYPAIVIFPQCTKDDYWVDLKSEGKGQGRSMEVMTGEPNPNMERVISLVDRMLEEKYVDPSRFYVAGLSMGGMGTMELAWRMPEKITAAIAICGVGPREKAATMKPVPFWFFHGVDDIVVPSRYSVQMLRAMQVSGGKAKITLYENTGHNSWDQAFVDPDFLPFLFSKSKS</sequence>
<dbReference type="Pfam" id="PF02230">
    <property type="entry name" value="Abhydrolase_2"/>
    <property type="match status" value="1"/>
</dbReference>
<dbReference type="GO" id="GO:0016787">
    <property type="term" value="F:hydrolase activity"/>
    <property type="evidence" value="ECO:0007669"/>
    <property type="project" value="InterPro"/>
</dbReference>
<dbReference type="Proteomes" id="UP001156666">
    <property type="component" value="Unassembled WGS sequence"/>
</dbReference>
<feature type="chain" id="PRO_5041210538" evidence="2">
    <location>
        <begin position="17"/>
        <end position="252"/>
    </location>
</feature>
<dbReference type="EMBL" id="BSOH01000015">
    <property type="protein sequence ID" value="GLR18072.1"/>
    <property type="molecule type" value="Genomic_DNA"/>
</dbReference>
<dbReference type="InterPro" id="IPR050955">
    <property type="entry name" value="Plant_Biomass_Hydrol_Est"/>
</dbReference>
<name>A0AA37WF13_9BACT</name>
<dbReference type="PANTHER" id="PTHR43037">
    <property type="entry name" value="UNNAMED PRODUCT-RELATED"/>
    <property type="match status" value="1"/>
</dbReference>
<dbReference type="AlphaFoldDB" id="A0AA37WF13"/>
<proteinExistence type="predicted"/>
<dbReference type="InterPro" id="IPR029058">
    <property type="entry name" value="AB_hydrolase_fold"/>
</dbReference>
<organism evidence="4 5">
    <name type="scientific">Portibacter lacus</name>
    <dbReference type="NCBI Taxonomy" id="1099794"/>
    <lineage>
        <taxon>Bacteria</taxon>
        <taxon>Pseudomonadati</taxon>
        <taxon>Bacteroidota</taxon>
        <taxon>Saprospiria</taxon>
        <taxon>Saprospirales</taxon>
        <taxon>Haliscomenobacteraceae</taxon>
        <taxon>Portibacter</taxon>
    </lineage>
</organism>
<accession>A0AA37WF13</accession>
<dbReference type="PANTHER" id="PTHR43037:SF1">
    <property type="entry name" value="BLL1128 PROTEIN"/>
    <property type="match status" value="1"/>
</dbReference>